<name>A0A1D2AJ14_ORNBR</name>
<keyword evidence="1" id="KW-0689">Ribosomal protein</keyword>
<feature type="non-terminal residue" evidence="1">
    <location>
        <position position="1"/>
    </location>
</feature>
<dbReference type="AlphaFoldDB" id="A0A1D2AJ14"/>
<sequence>PLSSLPSWEGRRPERPVRSLSDGFLGRVTNIELRLAVNSRDALCSATGYLPLPRLQSRACGGTRAGRGVLPTVENAPRIAGPRHLALGKWVTHSPHSS</sequence>
<protein>
    <submittedName>
        <fullName evidence="1">Ribosomal protein lp1</fullName>
    </submittedName>
</protein>
<accession>A0A1D2AJ14</accession>
<dbReference type="EMBL" id="GETE01000297">
    <property type="protein sequence ID" value="JAT79177.1"/>
    <property type="molecule type" value="Transcribed_RNA"/>
</dbReference>
<evidence type="ECO:0000313" key="1">
    <source>
        <dbReference type="EMBL" id="JAT79177.1"/>
    </source>
</evidence>
<keyword evidence="1" id="KW-0687">Ribonucleoprotein</keyword>
<dbReference type="GO" id="GO:0005840">
    <property type="term" value="C:ribosome"/>
    <property type="evidence" value="ECO:0007669"/>
    <property type="project" value="UniProtKB-KW"/>
</dbReference>
<organism evidence="1">
    <name type="scientific">Ornithodoros brasiliensis</name>
    <name type="common">Mouro tick</name>
    <dbReference type="NCBI Taxonomy" id="888526"/>
    <lineage>
        <taxon>Eukaryota</taxon>
        <taxon>Metazoa</taxon>
        <taxon>Ecdysozoa</taxon>
        <taxon>Arthropoda</taxon>
        <taxon>Chelicerata</taxon>
        <taxon>Arachnida</taxon>
        <taxon>Acari</taxon>
        <taxon>Parasitiformes</taxon>
        <taxon>Ixodida</taxon>
        <taxon>Ixodoidea</taxon>
        <taxon>Argasidae</taxon>
        <taxon>Ornithodorinae</taxon>
        <taxon>Ornithodoros</taxon>
    </lineage>
</organism>
<reference evidence="1" key="1">
    <citation type="submission" date="2016-07" db="EMBL/GenBank/DDBJ databases">
        <title>Salivary Glands transcriptome analysis on engorged females of Ornithodoros brasiliensis (Acari:Argasidae).</title>
        <authorList>
            <person name="Simons S.M."/>
            <person name="Carvalho E."/>
            <person name="Junqueira-de-Azevedo I."/>
            <person name="Ho P.L."/>
            <person name="Giovanni D."/>
            <person name="Mendonca R."/>
            <person name="Onofrio V."/>
            <person name="Landulfo G."/>
            <person name="Ramirez D."/>
            <person name="Barros-Battesti D."/>
        </authorList>
    </citation>
    <scope>NUCLEOTIDE SEQUENCE</scope>
    <source>
        <strain evidence="1">Female</strain>
        <tissue evidence="1">Salivary gland</tissue>
    </source>
</reference>
<proteinExistence type="predicted"/>